<dbReference type="Pfam" id="PF02758">
    <property type="entry name" value="PYRIN"/>
    <property type="match status" value="1"/>
</dbReference>
<dbReference type="AlphaFoldDB" id="A0A811YTI5"/>
<dbReference type="FunFam" id="2.40.50.140:FF:000105">
    <property type="entry name" value="Myeloid cell nuclear differentiation antigen"/>
    <property type="match status" value="2"/>
</dbReference>
<dbReference type="Gene3D" id="2.40.50.140">
    <property type="entry name" value="Nucleic acid-binding proteins"/>
    <property type="match status" value="4"/>
</dbReference>
<feature type="compositionally biased region" description="Polar residues" evidence="4">
    <location>
        <begin position="412"/>
        <end position="439"/>
    </location>
</feature>
<keyword evidence="3" id="KW-0539">Nucleus</keyword>
<comment type="subcellular location">
    <subcellularLocation>
        <location evidence="1">Nucleus</location>
    </subcellularLocation>
</comment>
<dbReference type="GO" id="GO:0005829">
    <property type="term" value="C:cytosol"/>
    <property type="evidence" value="ECO:0007669"/>
    <property type="project" value="TreeGrafter"/>
</dbReference>
<dbReference type="InterPro" id="IPR004021">
    <property type="entry name" value="HIN200/IF120x"/>
</dbReference>
<dbReference type="FunFam" id="1.10.533.10:FF:000011">
    <property type="entry name" value="Myeloid cell nuclear differentiation antigen"/>
    <property type="match status" value="1"/>
</dbReference>
<organism evidence="7 8">
    <name type="scientific">Nyctereutes procyonoides</name>
    <name type="common">Raccoon dog</name>
    <name type="synonym">Canis procyonoides</name>
    <dbReference type="NCBI Taxonomy" id="34880"/>
    <lineage>
        <taxon>Eukaryota</taxon>
        <taxon>Metazoa</taxon>
        <taxon>Chordata</taxon>
        <taxon>Craniata</taxon>
        <taxon>Vertebrata</taxon>
        <taxon>Euteleostomi</taxon>
        <taxon>Mammalia</taxon>
        <taxon>Eutheria</taxon>
        <taxon>Laurasiatheria</taxon>
        <taxon>Carnivora</taxon>
        <taxon>Caniformia</taxon>
        <taxon>Canidae</taxon>
        <taxon>Nyctereutes</taxon>
    </lineage>
</organism>
<dbReference type="Pfam" id="PF02760">
    <property type="entry name" value="HIN"/>
    <property type="match status" value="2"/>
</dbReference>
<dbReference type="CDD" id="cd08305">
    <property type="entry name" value="Pyrin"/>
    <property type="match status" value="1"/>
</dbReference>
<reference evidence="7" key="1">
    <citation type="submission" date="2020-12" db="EMBL/GenBank/DDBJ databases">
        <authorList>
            <consortium name="Molecular Ecology Group"/>
        </authorList>
    </citation>
    <scope>NUCLEOTIDE SEQUENCE</scope>
    <source>
        <strain evidence="7">TBG_1078</strain>
    </source>
</reference>
<dbReference type="FunFam" id="2.40.50.140:FF:000101">
    <property type="entry name" value="Myeloid cell nuclear differentiation antigen"/>
    <property type="match status" value="2"/>
</dbReference>
<feature type="domain" description="HIN-200" evidence="6">
    <location>
        <begin position="515"/>
        <end position="713"/>
    </location>
</feature>
<evidence type="ECO:0000259" key="5">
    <source>
        <dbReference type="PROSITE" id="PS50824"/>
    </source>
</evidence>
<evidence type="ECO:0000256" key="1">
    <source>
        <dbReference type="ARBA" id="ARBA00004123"/>
    </source>
</evidence>
<dbReference type="GO" id="GO:0005730">
    <property type="term" value="C:nucleolus"/>
    <property type="evidence" value="ECO:0007669"/>
    <property type="project" value="TreeGrafter"/>
</dbReference>
<dbReference type="InterPro" id="IPR040205">
    <property type="entry name" value="HIN-200"/>
</dbReference>
<feature type="domain" description="Pyrin" evidence="5">
    <location>
        <begin position="1"/>
        <end position="88"/>
    </location>
</feature>
<dbReference type="PANTHER" id="PTHR12200">
    <property type="entry name" value="INTERFERON-INDUCIBLE PROTEIN AIM2 FAMILY MEMBER"/>
    <property type="match status" value="1"/>
</dbReference>
<feature type="compositionally biased region" description="Basic and acidic residues" evidence="4">
    <location>
        <begin position="86"/>
        <end position="100"/>
    </location>
</feature>
<feature type="domain" description="HIN-200" evidence="6">
    <location>
        <begin position="199"/>
        <end position="399"/>
    </location>
</feature>
<dbReference type="GO" id="GO:0005654">
    <property type="term" value="C:nucleoplasm"/>
    <property type="evidence" value="ECO:0007669"/>
    <property type="project" value="TreeGrafter"/>
</dbReference>
<feature type="region of interest" description="Disordered" evidence="4">
    <location>
        <begin position="396"/>
        <end position="513"/>
    </location>
</feature>
<comment type="similarity">
    <text evidence="2">Belongs to the HIN-200 family.</text>
</comment>
<dbReference type="InterPro" id="IPR004020">
    <property type="entry name" value="DAPIN"/>
</dbReference>
<evidence type="ECO:0000256" key="2">
    <source>
        <dbReference type="ARBA" id="ARBA00008647"/>
    </source>
</evidence>
<dbReference type="GO" id="GO:0035458">
    <property type="term" value="P:cellular response to interferon-beta"/>
    <property type="evidence" value="ECO:0007669"/>
    <property type="project" value="InterPro"/>
</dbReference>
<evidence type="ECO:0000313" key="8">
    <source>
        <dbReference type="Proteomes" id="UP000645828"/>
    </source>
</evidence>
<feature type="compositionally biased region" description="Basic residues" evidence="4">
    <location>
        <begin position="399"/>
        <end position="409"/>
    </location>
</feature>
<evidence type="ECO:0000313" key="7">
    <source>
        <dbReference type="EMBL" id="CAD7679849.1"/>
    </source>
</evidence>
<dbReference type="PROSITE" id="PS50834">
    <property type="entry name" value="HIN_200"/>
    <property type="match status" value="2"/>
</dbReference>
<evidence type="ECO:0000256" key="4">
    <source>
        <dbReference type="SAM" id="MobiDB-lite"/>
    </source>
</evidence>
<accession>A0A811YTI5</accession>
<dbReference type="PROSITE" id="PS50824">
    <property type="entry name" value="DAPIN"/>
    <property type="match status" value="1"/>
</dbReference>
<dbReference type="SUPFAM" id="SSF159141">
    <property type="entry name" value="HIN-2000 domain-like"/>
    <property type="match status" value="4"/>
</dbReference>
<dbReference type="InterPro" id="IPR011029">
    <property type="entry name" value="DEATH-like_dom_sf"/>
</dbReference>
<evidence type="ECO:0000256" key="3">
    <source>
        <dbReference type="ARBA" id="ARBA00023242"/>
    </source>
</evidence>
<dbReference type="InterPro" id="IPR012340">
    <property type="entry name" value="NA-bd_OB-fold"/>
</dbReference>
<keyword evidence="8" id="KW-1185">Reference proteome</keyword>
<proteinExistence type="inferred from homology"/>
<dbReference type="GO" id="GO:0002218">
    <property type="term" value="P:activation of innate immune response"/>
    <property type="evidence" value="ECO:0007669"/>
    <property type="project" value="InterPro"/>
</dbReference>
<gene>
    <name evidence="7" type="ORF">NYPRO_LOCUS12648</name>
</gene>
<dbReference type="GO" id="GO:0003690">
    <property type="term" value="F:double-stranded DNA binding"/>
    <property type="evidence" value="ECO:0007669"/>
    <property type="project" value="TreeGrafter"/>
</dbReference>
<dbReference type="PANTHER" id="PTHR12200:SF25">
    <property type="entry name" value="PYRIN AND HIN DOMAIN-CONTAINING PROTEIN 1"/>
    <property type="match status" value="1"/>
</dbReference>
<sequence length="733" mass="81382">MESEYKKIILLKGLEPINDYQFSIVKSLLARDLGLTANMQEEYNKVKIADLMEKKFPGVACVNKLIDLFKEMPSLTDIVKQLRNEKVKAAKKTKATEETPRRKRPREGAGPAPHAPTAGSAVPRGGAEGTRKTQKRNTATKELASTKKNKGFGPPTQPACHSGANPSAAMGFMGLLPQPHTSSSTPWAAAFPENQMVQGQHQAATRGRVLQKDPLTVLVLKATEPFEYECPEEGRSRMFHATVATSSQFFQVKVLNSNLKEKFTKENILTISDYFECKGILEINKTSYVYEADPFQVIAVPNSITKRANETPKIDNLYKQASGTFVYGLFLLTQIKVNRKTTIYTIQDNTGAMEVLGTGRWHNIQCKEGDKLRLFYFQLKTIDQKLKLTCGTHSFIQKQKSKTTPKGGKKNVQPTQQQSQLPEPSATSTQSAGSSLQGPQQPPATPCSSGSTKKKNMKTTKKDESGRMQPPQEQSQLPEPSATSTQSPGNSLQAPQQPPATPCSSGSTKKPRLKAIPREAAREEGFQKGPKKVMVLKATEPFVYDTVEPGKKMFHATVATESQFFQVKVFQVNLKEKFVSKNIITISDYVGRNGFLEVYNASSVSDVSADQKMEVSSGLIQKANATPKISDLYLQKPGTFVNGIYEVHKKNVLNEQIISYEIQDNTGKMEVWVFGRLTKVDCEEGDKLRLTCFELSDNVKKLRSVIHSFMKVIKSRKNKKQPLNPDSHMETSP</sequence>
<feature type="region of interest" description="Disordered" evidence="4">
    <location>
        <begin position="86"/>
        <end position="159"/>
    </location>
</feature>
<dbReference type="Gene3D" id="1.10.533.10">
    <property type="entry name" value="Death Domain, Fas"/>
    <property type="match status" value="1"/>
</dbReference>
<name>A0A811YTI5_NYCPR</name>
<feature type="compositionally biased region" description="Polar residues" evidence="4">
    <location>
        <begin position="482"/>
        <end position="495"/>
    </location>
</feature>
<dbReference type="EMBL" id="CAJHUB010000746">
    <property type="protein sequence ID" value="CAD7679849.1"/>
    <property type="molecule type" value="Genomic_DNA"/>
</dbReference>
<evidence type="ECO:0000259" key="6">
    <source>
        <dbReference type="PROSITE" id="PS50834"/>
    </source>
</evidence>
<dbReference type="SMART" id="SM01289">
    <property type="entry name" value="PYRIN"/>
    <property type="match status" value="1"/>
</dbReference>
<feature type="compositionally biased region" description="Low complexity" evidence="4">
    <location>
        <begin position="108"/>
        <end position="121"/>
    </location>
</feature>
<protein>
    <submittedName>
        <fullName evidence="7">(raccoon dog) hypothetical protein</fullName>
    </submittedName>
</protein>
<comment type="caution">
    <text evidence="7">The sequence shown here is derived from an EMBL/GenBank/DDBJ whole genome shotgun (WGS) entry which is preliminary data.</text>
</comment>
<feature type="compositionally biased region" description="Low complexity" evidence="4">
    <location>
        <begin position="469"/>
        <end position="481"/>
    </location>
</feature>
<dbReference type="Proteomes" id="UP000645828">
    <property type="component" value="Unassembled WGS sequence"/>
</dbReference>